<dbReference type="Proteomes" id="UP000002588">
    <property type="component" value="Chromosome"/>
</dbReference>
<dbReference type="eggNOG" id="COG0457">
    <property type="taxonomic scope" value="Bacteria"/>
</dbReference>
<evidence type="ECO:0000313" key="4">
    <source>
        <dbReference type="Proteomes" id="UP000002588"/>
    </source>
</evidence>
<keyword evidence="4" id="KW-1185">Reference proteome</keyword>
<dbReference type="HOGENOM" id="CLU_097428_0_0_4"/>
<organism evidence="3 4">
    <name type="scientific">Azoarcus sp. (strain BH72)</name>
    <dbReference type="NCBI Taxonomy" id="418699"/>
    <lineage>
        <taxon>Bacteria</taxon>
        <taxon>Pseudomonadati</taxon>
        <taxon>Pseudomonadota</taxon>
        <taxon>Betaproteobacteria</taxon>
        <taxon>Rhodocyclales</taxon>
        <taxon>Zoogloeaceae</taxon>
        <taxon>Azoarcus</taxon>
    </lineage>
</organism>
<dbReference type="KEGG" id="azo:azo3249"/>
<evidence type="ECO:0000313" key="3">
    <source>
        <dbReference type="EMBL" id="CAL95865.1"/>
    </source>
</evidence>
<feature type="chain" id="PRO_5002635526" evidence="2">
    <location>
        <begin position="25"/>
        <end position="249"/>
    </location>
</feature>
<evidence type="ECO:0000256" key="2">
    <source>
        <dbReference type="SAM" id="SignalP"/>
    </source>
</evidence>
<proteinExistence type="predicted"/>
<name>A1KAK9_AZOSB</name>
<dbReference type="STRING" id="62928.azo3249"/>
<accession>A1KAK9</accession>
<dbReference type="InterPro" id="IPR011990">
    <property type="entry name" value="TPR-like_helical_dom_sf"/>
</dbReference>
<evidence type="ECO:0000256" key="1">
    <source>
        <dbReference type="SAM" id="MobiDB-lite"/>
    </source>
</evidence>
<feature type="region of interest" description="Disordered" evidence="1">
    <location>
        <begin position="202"/>
        <end position="249"/>
    </location>
</feature>
<feature type="signal peptide" evidence="2">
    <location>
        <begin position="1"/>
        <end position="24"/>
    </location>
</feature>
<dbReference type="Gene3D" id="1.25.40.10">
    <property type="entry name" value="Tetratricopeptide repeat domain"/>
    <property type="match status" value="1"/>
</dbReference>
<protein>
    <submittedName>
        <fullName evidence="3">Conserved hypothetical secreted protein</fullName>
    </submittedName>
</protein>
<dbReference type="AlphaFoldDB" id="A1KAK9"/>
<reference evidence="3 4" key="1">
    <citation type="journal article" date="2006" name="Nat. Biotechnol.">
        <title>Complete genome of the mutualistic, N2-fixing grass endophyte Azoarcus sp. strain BH72.</title>
        <authorList>
            <person name="Krause A."/>
            <person name="Ramakumar A."/>
            <person name="Bartels D."/>
            <person name="Battistoni F."/>
            <person name="Bekel T."/>
            <person name="Boch J."/>
            <person name="Boehm M."/>
            <person name="Friedrich F."/>
            <person name="Hurek T."/>
            <person name="Krause L."/>
            <person name="Linke B."/>
            <person name="McHardy A.C."/>
            <person name="Sarkar A."/>
            <person name="Schneiker S."/>
            <person name="Syed A.A."/>
            <person name="Thauer R."/>
            <person name="Vorhoelter F.-J."/>
            <person name="Weidner S."/>
            <person name="Puehler A."/>
            <person name="Reinhold-Hurek B."/>
            <person name="Kaiser O."/>
            <person name="Goesmann A."/>
        </authorList>
    </citation>
    <scope>NUCLEOTIDE SEQUENCE [LARGE SCALE GENOMIC DNA]</scope>
    <source>
        <strain evidence="3 4">BH72</strain>
    </source>
</reference>
<sequence>MNPGFVRVTLLVAGLLAGMPAALAQNAMLDMGCGSLENGYGPFDYRTQRASLRVVETYHFGPKQENAMSNVGGDLDYTLRASPNHHRALMAMLKYANRTKKATPPGMQFTVECYLIRGETFRADDPMVKVLFGMYLVRAGRGKEAIQKLEAARELEHDNANVNYNLGLAYFDLREYDKALDSAHRAYAAGFPLPGLRDKLKRAGKWAEPSVKPSTARPAAGGANTTEPASPAVDAEPAAAPASAEAGKE</sequence>
<feature type="compositionally biased region" description="Low complexity" evidence="1">
    <location>
        <begin position="227"/>
        <end position="249"/>
    </location>
</feature>
<gene>
    <name evidence="3" type="ordered locus">azo3249</name>
</gene>
<dbReference type="EMBL" id="AM406670">
    <property type="protein sequence ID" value="CAL95865.1"/>
    <property type="molecule type" value="Genomic_DNA"/>
</dbReference>
<dbReference type="RefSeq" id="WP_011766972.1">
    <property type="nucleotide sequence ID" value="NC_008702.1"/>
</dbReference>
<dbReference type="Pfam" id="PF13414">
    <property type="entry name" value="TPR_11"/>
    <property type="match status" value="1"/>
</dbReference>
<dbReference type="SUPFAM" id="SSF48452">
    <property type="entry name" value="TPR-like"/>
    <property type="match status" value="1"/>
</dbReference>
<keyword evidence="2" id="KW-0732">Signal</keyword>